<dbReference type="InterPro" id="IPR000073">
    <property type="entry name" value="AB_hydrolase_1"/>
</dbReference>
<comment type="caution">
    <text evidence="4">The sequence shown here is derived from an EMBL/GenBank/DDBJ whole genome shotgun (WGS) entry which is preliminary data.</text>
</comment>
<dbReference type="GO" id="GO:0080030">
    <property type="term" value="F:methyl indole-3-acetate esterase activity"/>
    <property type="evidence" value="ECO:0007669"/>
    <property type="project" value="TreeGrafter"/>
</dbReference>
<dbReference type="PANTHER" id="PTHR10992:SF1032">
    <property type="entry name" value="METHYLESTERASE 17"/>
    <property type="match status" value="1"/>
</dbReference>
<evidence type="ECO:0000256" key="2">
    <source>
        <dbReference type="SAM" id="MobiDB-lite"/>
    </source>
</evidence>
<dbReference type="InterPro" id="IPR029058">
    <property type="entry name" value="AB_hydrolase_fold"/>
</dbReference>
<feature type="region of interest" description="Disordered" evidence="2">
    <location>
        <begin position="1"/>
        <end position="20"/>
    </location>
</feature>
<dbReference type="PANTHER" id="PTHR10992">
    <property type="entry name" value="METHYLESTERASE FAMILY MEMBER"/>
    <property type="match status" value="1"/>
</dbReference>
<gene>
    <name evidence="4" type="ORF">NE237_008575</name>
</gene>
<evidence type="ECO:0000256" key="1">
    <source>
        <dbReference type="ARBA" id="ARBA00022801"/>
    </source>
</evidence>
<dbReference type="OrthoDB" id="1263307at2759"/>
<dbReference type="GO" id="GO:0009696">
    <property type="term" value="P:salicylic acid metabolic process"/>
    <property type="evidence" value="ECO:0007669"/>
    <property type="project" value="TreeGrafter"/>
</dbReference>
<feature type="domain" description="AB hydrolase-1" evidence="3">
    <location>
        <begin position="27"/>
        <end position="259"/>
    </location>
</feature>
<keyword evidence="1" id="KW-0378">Hydrolase</keyword>
<sequence length="273" mass="30324">MEEVVINNKERRAEAAEGERKSPSPHFVMVHGIGHGAWCWYKIRCLLESSGYKVSCIDLKSAGIHPSDAAAVLTFDDYNQPLIDFLSALPPHDQVILVGHSAGGLSVTDAIHKLGKKIHVAIYVGATMLRSGFSTDLDIQEGAPDTFDDLKFGLGSDRLPTSCFIRKDSQRKLMYNLSPLEDSILASMLLRPAPIMTLLQGRFNVGPETDEVKRVYIKTLYDRFIKPEQQDGMIKRWPPSQVFALESDHSPFFSTPFELFTSLLKASASIPSN</sequence>
<dbReference type="SUPFAM" id="SSF53474">
    <property type="entry name" value="alpha/beta-Hydrolases"/>
    <property type="match status" value="1"/>
</dbReference>
<protein>
    <recommendedName>
        <fullName evidence="3">AB hydrolase-1 domain-containing protein</fullName>
    </recommendedName>
</protein>
<dbReference type="GO" id="GO:0080031">
    <property type="term" value="F:methyl salicylate esterase activity"/>
    <property type="evidence" value="ECO:0007669"/>
    <property type="project" value="TreeGrafter"/>
</dbReference>
<organism evidence="4 5">
    <name type="scientific">Protea cynaroides</name>
    <dbReference type="NCBI Taxonomy" id="273540"/>
    <lineage>
        <taxon>Eukaryota</taxon>
        <taxon>Viridiplantae</taxon>
        <taxon>Streptophyta</taxon>
        <taxon>Embryophyta</taxon>
        <taxon>Tracheophyta</taxon>
        <taxon>Spermatophyta</taxon>
        <taxon>Magnoliopsida</taxon>
        <taxon>Proteales</taxon>
        <taxon>Proteaceae</taxon>
        <taxon>Protea</taxon>
    </lineage>
</organism>
<evidence type="ECO:0000313" key="4">
    <source>
        <dbReference type="EMBL" id="KAJ4977795.1"/>
    </source>
</evidence>
<name>A0A9Q0KW17_9MAGN</name>
<evidence type="ECO:0000313" key="5">
    <source>
        <dbReference type="Proteomes" id="UP001141806"/>
    </source>
</evidence>
<dbReference type="Pfam" id="PF12697">
    <property type="entry name" value="Abhydrolase_6"/>
    <property type="match status" value="1"/>
</dbReference>
<evidence type="ECO:0000259" key="3">
    <source>
        <dbReference type="Pfam" id="PF12697"/>
    </source>
</evidence>
<dbReference type="EMBL" id="JAMYWD010000002">
    <property type="protein sequence ID" value="KAJ4977795.1"/>
    <property type="molecule type" value="Genomic_DNA"/>
</dbReference>
<dbReference type="GO" id="GO:0009694">
    <property type="term" value="P:jasmonic acid metabolic process"/>
    <property type="evidence" value="ECO:0007669"/>
    <property type="project" value="TreeGrafter"/>
</dbReference>
<dbReference type="Proteomes" id="UP001141806">
    <property type="component" value="Unassembled WGS sequence"/>
</dbReference>
<dbReference type="AlphaFoldDB" id="A0A9Q0KW17"/>
<dbReference type="Gene3D" id="3.40.50.1820">
    <property type="entry name" value="alpha/beta hydrolase"/>
    <property type="match status" value="1"/>
</dbReference>
<dbReference type="FunFam" id="3.40.50.1820:FF:000025">
    <property type="entry name" value="putative methylesterase 11, chloroplastic"/>
    <property type="match status" value="1"/>
</dbReference>
<proteinExistence type="predicted"/>
<reference evidence="4" key="1">
    <citation type="journal article" date="2023" name="Plant J.">
        <title>The genome of the king protea, Protea cynaroides.</title>
        <authorList>
            <person name="Chang J."/>
            <person name="Duong T.A."/>
            <person name="Schoeman C."/>
            <person name="Ma X."/>
            <person name="Roodt D."/>
            <person name="Barker N."/>
            <person name="Li Z."/>
            <person name="Van de Peer Y."/>
            <person name="Mizrachi E."/>
        </authorList>
    </citation>
    <scope>NUCLEOTIDE SEQUENCE</scope>
    <source>
        <tissue evidence="4">Young leaves</tissue>
    </source>
</reference>
<dbReference type="InterPro" id="IPR045889">
    <property type="entry name" value="MES/HNL"/>
</dbReference>
<dbReference type="GO" id="GO:0080032">
    <property type="term" value="F:methyl jasmonate esterase activity"/>
    <property type="evidence" value="ECO:0007669"/>
    <property type="project" value="TreeGrafter"/>
</dbReference>
<keyword evidence="5" id="KW-1185">Reference proteome</keyword>
<accession>A0A9Q0KW17</accession>
<feature type="compositionally biased region" description="Basic and acidic residues" evidence="2">
    <location>
        <begin position="8"/>
        <end position="20"/>
    </location>
</feature>